<dbReference type="GO" id="GO:0071732">
    <property type="term" value="P:cellular response to nitric oxide"/>
    <property type="evidence" value="ECO:0007669"/>
    <property type="project" value="UniProtKB-ARBA"/>
</dbReference>
<dbReference type="CDD" id="cd00130">
    <property type="entry name" value="PAS"/>
    <property type="match status" value="3"/>
</dbReference>
<dbReference type="SMART" id="SM00065">
    <property type="entry name" value="GAF"/>
    <property type="match status" value="1"/>
</dbReference>
<dbReference type="GO" id="GO:0007165">
    <property type="term" value="P:signal transduction"/>
    <property type="evidence" value="ECO:0007669"/>
    <property type="project" value="UniProtKB-ARBA"/>
</dbReference>
<dbReference type="PANTHER" id="PTHR44757:SF2">
    <property type="entry name" value="BIOFILM ARCHITECTURE MAINTENANCE PROTEIN MBAA"/>
    <property type="match status" value="1"/>
</dbReference>
<dbReference type="SMART" id="SM00086">
    <property type="entry name" value="PAC"/>
    <property type="match status" value="3"/>
</dbReference>
<dbReference type="InterPro" id="IPR000160">
    <property type="entry name" value="GGDEF_dom"/>
</dbReference>
<keyword evidence="10 15" id="KW-1133">Transmembrane helix</keyword>
<evidence type="ECO:0000256" key="6">
    <source>
        <dbReference type="ARBA" id="ARBA00022692"/>
    </source>
</evidence>
<keyword evidence="22" id="KW-1185">Reference proteome</keyword>
<dbReference type="Pfam" id="PF00563">
    <property type="entry name" value="EAL"/>
    <property type="match status" value="1"/>
</dbReference>
<evidence type="ECO:0000313" key="21">
    <source>
        <dbReference type="EMBL" id="MBB3167345.1"/>
    </source>
</evidence>
<dbReference type="InterPro" id="IPR052155">
    <property type="entry name" value="Biofilm_reg_signaling"/>
</dbReference>
<evidence type="ECO:0000256" key="7">
    <source>
        <dbReference type="ARBA" id="ARBA00022741"/>
    </source>
</evidence>
<dbReference type="Gene3D" id="3.20.20.450">
    <property type="entry name" value="EAL domain"/>
    <property type="match status" value="1"/>
</dbReference>
<keyword evidence="7" id="KW-0547">Nucleotide-binding</keyword>
<dbReference type="PROSITE" id="PS50887">
    <property type="entry name" value="GGDEF"/>
    <property type="match status" value="1"/>
</dbReference>
<dbReference type="CDD" id="cd01949">
    <property type="entry name" value="GGDEF"/>
    <property type="match status" value="1"/>
</dbReference>
<comment type="catalytic activity">
    <reaction evidence="12">
        <text>3',3'-c-di-GMP + H2O = 5'-phosphoguanylyl(3'-&gt;5')guanosine + H(+)</text>
        <dbReference type="Rhea" id="RHEA:24902"/>
        <dbReference type="ChEBI" id="CHEBI:15377"/>
        <dbReference type="ChEBI" id="CHEBI:15378"/>
        <dbReference type="ChEBI" id="CHEBI:58754"/>
        <dbReference type="ChEBI" id="CHEBI:58805"/>
        <dbReference type="EC" id="3.1.4.52"/>
    </reaction>
    <physiologicalReaction direction="left-to-right" evidence="12">
        <dbReference type="Rhea" id="RHEA:24903"/>
    </physiologicalReaction>
</comment>
<proteinExistence type="predicted"/>
<evidence type="ECO:0000256" key="10">
    <source>
        <dbReference type="ARBA" id="ARBA00022989"/>
    </source>
</evidence>
<dbReference type="Gene3D" id="3.30.450.20">
    <property type="entry name" value="PAS domain"/>
    <property type="match status" value="3"/>
</dbReference>
<evidence type="ECO:0000259" key="18">
    <source>
        <dbReference type="PROSITE" id="PS50839"/>
    </source>
</evidence>
<organism evidence="21 22">
    <name type="scientific">Simiduia aestuariiviva</name>
    <dbReference type="NCBI Taxonomy" id="1510459"/>
    <lineage>
        <taxon>Bacteria</taxon>
        <taxon>Pseudomonadati</taxon>
        <taxon>Pseudomonadota</taxon>
        <taxon>Gammaproteobacteria</taxon>
        <taxon>Cellvibrionales</taxon>
        <taxon>Cellvibrionaceae</taxon>
        <taxon>Simiduia</taxon>
    </lineage>
</organism>
<dbReference type="FunFam" id="3.30.70.270:FF:000001">
    <property type="entry name" value="Diguanylate cyclase domain protein"/>
    <property type="match status" value="1"/>
</dbReference>
<dbReference type="InterPro" id="IPR013655">
    <property type="entry name" value="PAS_fold_3"/>
</dbReference>
<feature type="domain" description="PAS" evidence="16">
    <location>
        <begin position="339"/>
        <end position="393"/>
    </location>
</feature>
<evidence type="ECO:0000256" key="8">
    <source>
        <dbReference type="ARBA" id="ARBA00022777"/>
    </source>
</evidence>
<dbReference type="SMART" id="SM01079">
    <property type="entry name" value="CHASE"/>
    <property type="match status" value="1"/>
</dbReference>
<evidence type="ECO:0000256" key="5">
    <source>
        <dbReference type="ARBA" id="ARBA00022679"/>
    </source>
</evidence>
<dbReference type="InterPro" id="IPR029787">
    <property type="entry name" value="Nucleotide_cyclase"/>
</dbReference>
<dbReference type="Pfam" id="PF13426">
    <property type="entry name" value="PAS_9"/>
    <property type="match status" value="1"/>
</dbReference>
<dbReference type="InterPro" id="IPR035965">
    <property type="entry name" value="PAS-like_dom_sf"/>
</dbReference>
<feature type="domain" description="PAC" evidence="17">
    <location>
        <begin position="538"/>
        <end position="590"/>
    </location>
</feature>
<dbReference type="InterPro" id="IPR006189">
    <property type="entry name" value="CHASE_dom"/>
</dbReference>
<dbReference type="InterPro" id="IPR003018">
    <property type="entry name" value="GAF"/>
</dbReference>
<evidence type="ECO:0000256" key="12">
    <source>
        <dbReference type="ARBA" id="ARBA00051114"/>
    </source>
</evidence>
<protein>
    <recommendedName>
        <fullName evidence="14">Sensor protein FixL</fullName>
        <ecNumber evidence="3">3.1.4.52</ecNumber>
    </recommendedName>
</protein>
<keyword evidence="9" id="KW-0067">ATP-binding</keyword>
<dbReference type="Pfam" id="PF08447">
    <property type="entry name" value="PAS_3"/>
    <property type="match status" value="1"/>
</dbReference>
<dbReference type="FunFam" id="3.20.20.450:FF:000001">
    <property type="entry name" value="Cyclic di-GMP phosphodiesterase yahA"/>
    <property type="match status" value="1"/>
</dbReference>
<dbReference type="FunFam" id="3.30.450.20:FF:000060">
    <property type="entry name" value="Sensor protein FixL"/>
    <property type="match status" value="1"/>
</dbReference>
<dbReference type="Gene3D" id="3.30.70.270">
    <property type="match status" value="1"/>
</dbReference>
<evidence type="ECO:0000259" key="16">
    <source>
        <dbReference type="PROSITE" id="PS50112"/>
    </source>
</evidence>
<dbReference type="GO" id="GO:0016020">
    <property type="term" value="C:membrane"/>
    <property type="evidence" value="ECO:0007669"/>
    <property type="project" value="UniProtKB-SubCell"/>
</dbReference>
<feature type="domain" description="PAS" evidence="16">
    <location>
        <begin position="465"/>
        <end position="535"/>
    </location>
</feature>
<dbReference type="SMART" id="SM00267">
    <property type="entry name" value="GGDEF"/>
    <property type="match status" value="1"/>
</dbReference>
<feature type="domain" description="EAL" evidence="19">
    <location>
        <begin position="1056"/>
        <end position="1310"/>
    </location>
</feature>
<dbReference type="PROSITE" id="PS50839">
    <property type="entry name" value="CHASE"/>
    <property type="match status" value="1"/>
</dbReference>
<dbReference type="PANTHER" id="PTHR44757">
    <property type="entry name" value="DIGUANYLATE CYCLASE DGCP"/>
    <property type="match status" value="1"/>
</dbReference>
<dbReference type="NCBIfam" id="TIGR00254">
    <property type="entry name" value="GGDEF"/>
    <property type="match status" value="1"/>
</dbReference>
<dbReference type="GO" id="GO:0006355">
    <property type="term" value="P:regulation of DNA-templated transcription"/>
    <property type="evidence" value="ECO:0007669"/>
    <property type="project" value="InterPro"/>
</dbReference>
<evidence type="ECO:0000256" key="13">
    <source>
        <dbReference type="ARBA" id="ARBA00059827"/>
    </source>
</evidence>
<dbReference type="GO" id="GO:0071111">
    <property type="term" value="F:cyclic-guanylate-specific phosphodiesterase activity"/>
    <property type="evidence" value="ECO:0007669"/>
    <property type="project" value="UniProtKB-EC"/>
</dbReference>
<dbReference type="RefSeq" id="WP_183907984.1">
    <property type="nucleotide sequence ID" value="NZ_JACHXZ010000001.1"/>
</dbReference>
<dbReference type="InterPro" id="IPR013767">
    <property type="entry name" value="PAS_fold"/>
</dbReference>
<dbReference type="InterPro" id="IPR043128">
    <property type="entry name" value="Rev_trsase/Diguanyl_cyclase"/>
</dbReference>
<dbReference type="Pfam" id="PF00989">
    <property type="entry name" value="PAS"/>
    <property type="match status" value="1"/>
</dbReference>
<dbReference type="GO" id="GO:0016301">
    <property type="term" value="F:kinase activity"/>
    <property type="evidence" value="ECO:0007669"/>
    <property type="project" value="UniProtKB-KW"/>
</dbReference>
<feature type="domain" description="GGDEF" evidence="20">
    <location>
        <begin position="915"/>
        <end position="1047"/>
    </location>
</feature>
<dbReference type="SUPFAM" id="SSF55785">
    <property type="entry name" value="PYP-like sensor domain (PAS domain)"/>
    <property type="match status" value="3"/>
</dbReference>
<dbReference type="Pfam" id="PF03924">
    <property type="entry name" value="CHASE"/>
    <property type="match status" value="1"/>
</dbReference>
<dbReference type="InterPro" id="IPR000700">
    <property type="entry name" value="PAS-assoc_C"/>
</dbReference>
<dbReference type="Proteomes" id="UP000559987">
    <property type="component" value="Unassembled WGS sequence"/>
</dbReference>
<dbReference type="Gene3D" id="3.30.450.350">
    <property type="entry name" value="CHASE domain"/>
    <property type="match status" value="1"/>
</dbReference>
<dbReference type="EMBL" id="JACHXZ010000001">
    <property type="protein sequence ID" value="MBB3167345.1"/>
    <property type="molecule type" value="Genomic_DNA"/>
</dbReference>
<dbReference type="PROSITE" id="PS50113">
    <property type="entry name" value="PAC"/>
    <property type="match status" value="1"/>
</dbReference>
<comment type="cofactor">
    <cofactor evidence="1">
        <name>Mg(2+)</name>
        <dbReference type="ChEBI" id="CHEBI:18420"/>
    </cofactor>
</comment>
<dbReference type="InterPro" id="IPR000014">
    <property type="entry name" value="PAS"/>
</dbReference>
<dbReference type="EC" id="3.1.4.52" evidence="3"/>
<evidence type="ECO:0000256" key="9">
    <source>
        <dbReference type="ARBA" id="ARBA00022840"/>
    </source>
</evidence>
<keyword evidence="8" id="KW-0418">Kinase</keyword>
<dbReference type="NCBIfam" id="TIGR00229">
    <property type="entry name" value="sensory_box"/>
    <property type="match status" value="3"/>
</dbReference>
<dbReference type="CDD" id="cd01948">
    <property type="entry name" value="EAL"/>
    <property type="match status" value="1"/>
</dbReference>
<evidence type="ECO:0000313" key="22">
    <source>
        <dbReference type="Proteomes" id="UP000559987"/>
    </source>
</evidence>
<comment type="subcellular location">
    <subcellularLocation>
        <location evidence="2">Membrane</location>
    </subcellularLocation>
</comment>
<keyword evidence="6 15" id="KW-0812">Transmembrane</keyword>
<dbReference type="SUPFAM" id="SSF55073">
    <property type="entry name" value="Nucleotide cyclase"/>
    <property type="match status" value="1"/>
</dbReference>
<evidence type="ECO:0000256" key="2">
    <source>
        <dbReference type="ARBA" id="ARBA00004370"/>
    </source>
</evidence>
<dbReference type="InterPro" id="IPR001633">
    <property type="entry name" value="EAL_dom"/>
</dbReference>
<dbReference type="SUPFAM" id="SSF141868">
    <property type="entry name" value="EAL domain-like"/>
    <property type="match status" value="1"/>
</dbReference>
<feature type="domain" description="PAS" evidence="16">
    <location>
        <begin position="591"/>
        <end position="661"/>
    </location>
</feature>
<evidence type="ECO:0000256" key="1">
    <source>
        <dbReference type="ARBA" id="ARBA00001946"/>
    </source>
</evidence>
<dbReference type="SMART" id="SM00052">
    <property type="entry name" value="EAL"/>
    <property type="match status" value="1"/>
</dbReference>
<evidence type="ECO:0000256" key="11">
    <source>
        <dbReference type="ARBA" id="ARBA00023136"/>
    </source>
</evidence>
<dbReference type="Pfam" id="PF00990">
    <property type="entry name" value="GGDEF"/>
    <property type="match status" value="1"/>
</dbReference>
<keyword evidence="4" id="KW-0973">c-di-GMP</keyword>
<accession>A0A839UPN7</accession>
<feature type="transmembrane region" description="Helical" evidence="15">
    <location>
        <begin position="305"/>
        <end position="327"/>
    </location>
</feature>
<dbReference type="SUPFAM" id="SSF55781">
    <property type="entry name" value="GAF domain-like"/>
    <property type="match status" value="1"/>
</dbReference>
<keyword evidence="5" id="KW-0808">Transferase</keyword>
<evidence type="ECO:0000256" key="15">
    <source>
        <dbReference type="SAM" id="Phobius"/>
    </source>
</evidence>
<dbReference type="FunFam" id="3.30.450.20:FF:000099">
    <property type="entry name" value="Sensory box sensor histidine kinase"/>
    <property type="match status" value="1"/>
</dbReference>
<dbReference type="Pfam" id="PF13185">
    <property type="entry name" value="GAF_2"/>
    <property type="match status" value="1"/>
</dbReference>
<dbReference type="InterPro" id="IPR029016">
    <property type="entry name" value="GAF-like_dom_sf"/>
</dbReference>
<evidence type="ECO:0000256" key="3">
    <source>
        <dbReference type="ARBA" id="ARBA00012282"/>
    </source>
</evidence>
<evidence type="ECO:0000259" key="19">
    <source>
        <dbReference type="PROSITE" id="PS50883"/>
    </source>
</evidence>
<dbReference type="PROSITE" id="PS50883">
    <property type="entry name" value="EAL"/>
    <property type="match status" value="1"/>
</dbReference>
<comment type="function">
    <text evidence="13">Putative oxygen sensor; modulates the activity of FixJ, a transcriptional activator of nitrogen fixation fixK gene. FixL probably acts as a kinase that phosphorylates FixJ.</text>
</comment>
<reference evidence="21 22" key="1">
    <citation type="submission" date="2020-08" db="EMBL/GenBank/DDBJ databases">
        <title>Genomic Encyclopedia of Type Strains, Phase III (KMG-III): the genomes of soil and plant-associated and newly described type strains.</title>
        <authorList>
            <person name="Whitman W."/>
        </authorList>
    </citation>
    <scope>NUCLEOTIDE SEQUENCE [LARGE SCALE GENOMIC DNA]</scope>
    <source>
        <strain evidence="21 22">CECT 8571</strain>
    </source>
</reference>
<dbReference type="InterPro" id="IPR001610">
    <property type="entry name" value="PAC"/>
</dbReference>
<evidence type="ECO:0000259" key="20">
    <source>
        <dbReference type="PROSITE" id="PS50887"/>
    </source>
</evidence>
<dbReference type="Gene3D" id="3.30.450.40">
    <property type="match status" value="1"/>
</dbReference>
<evidence type="ECO:0000256" key="4">
    <source>
        <dbReference type="ARBA" id="ARBA00022636"/>
    </source>
</evidence>
<evidence type="ECO:0000256" key="14">
    <source>
        <dbReference type="ARBA" id="ARBA00070616"/>
    </source>
</evidence>
<dbReference type="InterPro" id="IPR035919">
    <property type="entry name" value="EAL_sf"/>
</dbReference>
<sequence>MKIRTPLTLGILASLLIGVLAGTYTSIFNQQQAQRELQQLTQQAVNELNKQIIQVDLRLQGLQGLVVGAGHNFDHALLRSYLTRHSPLQDFPTLRGFCLIQPVAPEDTAAFEANAQRDDPNFKFRQYAPYEGTRYLLTFLEPAERLGNVNGLDMASEPMRRRTLERAQRLGIAQLTPPLHRAGTNLPASPDYLLVLPVLLPPNDELFGWVAAPVFINDLWAQLPGTDLVNFYLQDGDTYFSSASAHTHASGQPIAPEASSSQAKSLWQSAPLKARHNVAILGRAWQLQAAPKPAFFSQLNQRSSLYAGLMSALLGASLTVLLASLYARRRERTERIQNQQELLAKLIDAAPCGMMFIDQDYRFVALNHQLCLLTGFTREALEGQSFNVIMGKDDSGQNLLDHSRPNPSLAAKGVNFEMMAKRADGSQFPAAVGFSTLALADQRYIVATLDDISHRKAIEEKILASEAMFRSLANAMPQHVWIADQKHGLTFVSSRMARYFGRELELLQMEHWPDIVHPEDLPSVQIAWLESIKNGTHFEAECRLRRADGQYFWHITRASSIADPKGNGMIWYGTNTDISDHKQVQLESQANAHNTQAIIDSVVDALITIDGRGTITSVNASAKALFGYSESEMLGQNVNILMPEPHRSEHDNYLARYQETGKKNVIGTARQLEGRHKDGSLFKIELRVAENIHAGKRYFLGMIRDITERFHNEKLLESQDHILRLIARNTEMPITLEALAKDIEALAPDIRASILVADKAGTRLLHGAAPSLPVEYNAAINGIEIGPKVGSCGTAAFFRKQIIVEDIANDPLWKDYRDLALAHNLRACWSTPIFAKNELLGTFAMYFDTVRRPTRLHQRIINMATHVASLVFSHDRRETQIRQLAFFDSLTSLPNRALGLDRLSRAIADAHRRSERLAVIFIDLDGFKNINDSLGHHVGDKLLQQAGLRLNDCVRENDTVARLGGDEFFVIINGTSEKIAEVVTDKVLQAMSDQFQIDNQTLHLSCSMGVALFPADGQDASTLLRNADAAMYKAKEAGRNTVKYYTEDMNRSAVERITLEQEIRLGIDNNEFELYYQPRINNATNTLIGLEALVRWQHPSRGFLPPNVFIPVAEQSGLIVALGDWVLQQACRQLSEWLAQGCNPISVSVNLSPRQFHDAELIGKVKHALSAANLPPSHLELEITESMVMDEGPNIIAILHELKSVGVNLAIDDFGTGYSNLSRLKHLPVDVLKIDKSFVDGIPDDVDDVAIATTIIAMAHHLRLKIVAEGVETFEQRRFLSDKYCDEMQGYLFGKPESVAKTAELLKLPKTATGSPSKINTR</sequence>
<dbReference type="GO" id="GO:0005524">
    <property type="term" value="F:ATP binding"/>
    <property type="evidence" value="ECO:0007669"/>
    <property type="project" value="UniProtKB-KW"/>
</dbReference>
<dbReference type="PROSITE" id="PS50112">
    <property type="entry name" value="PAS"/>
    <property type="match status" value="3"/>
</dbReference>
<keyword evidence="11 15" id="KW-0472">Membrane</keyword>
<gene>
    <name evidence="21" type="ORF">FHS30_000521</name>
</gene>
<dbReference type="InterPro" id="IPR042240">
    <property type="entry name" value="CHASE_sf"/>
</dbReference>
<dbReference type="SMART" id="SM00091">
    <property type="entry name" value="PAS"/>
    <property type="match status" value="3"/>
</dbReference>
<feature type="domain" description="CHASE" evidence="18">
    <location>
        <begin position="134"/>
        <end position="223"/>
    </location>
</feature>
<comment type="caution">
    <text evidence="21">The sequence shown here is derived from an EMBL/GenBank/DDBJ whole genome shotgun (WGS) entry which is preliminary data.</text>
</comment>
<name>A0A839UPN7_9GAMM</name>
<evidence type="ECO:0000259" key="17">
    <source>
        <dbReference type="PROSITE" id="PS50113"/>
    </source>
</evidence>